<name>Q5N9P0_ORYSJ</name>
<evidence type="ECO:0000313" key="1">
    <source>
        <dbReference type="EMBL" id="BAD81748.1"/>
    </source>
</evidence>
<reference evidence="3" key="2">
    <citation type="journal article" date="2005" name="Nature">
        <title>The map-based sequence of the rice genome.</title>
        <authorList>
            <consortium name="International rice genome sequencing project (IRGSP)"/>
            <person name="Matsumoto T."/>
            <person name="Wu J."/>
            <person name="Kanamori H."/>
            <person name="Katayose Y."/>
            <person name="Fujisawa M."/>
            <person name="Namiki N."/>
            <person name="Mizuno H."/>
            <person name="Yamamoto K."/>
            <person name="Antonio B.A."/>
            <person name="Baba T."/>
            <person name="Sakata K."/>
            <person name="Nagamura Y."/>
            <person name="Aoki H."/>
            <person name="Arikawa K."/>
            <person name="Arita K."/>
            <person name="Bito T."/>
            <person name="Chiden Y."/>
            <person name="Fujitsuka N."/>
            <person name="Fukunaka R."/>
            <person name="Hamada M."/>
            <person name="Harada C."/>
            <person name="Hayashi A."/>
            <person name="Hijishita S."/>
            <person name="Honda M."/>
            <person name="Hosokawa S."/>
            <person name="Ichikawa Y."/>
            <person name="Idonuma A."/>
            <person name="Iijima M."/>
            <person name="Ikeda M."/>
            <person name="Ikeno M."/>
            <person name="Ito K."/>
            <person name="Ito S."/>
            <person name="Ito T."/>
            <person name="Ito Y."/>
            <person name="Ito Y."/>
            <person name="Iwabuchi A."/>
            <person name="Kamiya K."/>
            <person name="Karasawa W."/>
            <person name="Kurita K."/>
            <person name="Katagiri S."/>
            <person name="Kikuta A."/>
            <person name="Kobayashi H."/>
            <person name="Kobayashi N."/>
            <person name="Machita K."/>
            <person name="Maehara T."/>
            <person name="Masukawa M."/>
            <person name="Mizubayashi T."/>
            <person name="Mukai Y."/>
            <person name="Nagasaki H."/>
            <person name="Nagata Y."/>
            <person name="Naito S."/>
            <person name="Nakashima M."/>
            <person name="Nakama Y."/>
            <person name="Nakamichi Y."/>
            <person name="Nakamura M."/>
            <person name="Meguro A."/>
            <person name="Negishi M."/>
            <person name="Ohta I."/>
            <person name="Ohta T."/>
            <person name="Okamoto M."/>
            <person name="Ono N."/>
            <person name="Saji S."/>
            <person name="Sakaguchi M."/>
            <person name="Sakai K."/>
            <person name="Shibata M."/>
            <person name="Shimokawa T."/>
            <person name="Song J."/>
            <person name="Takazaki Y."/>
            <person name="Terasawa K."/>
            <person name="Tsugane M."/>
            <person name="Tsuji K."/>
            <person name="Ueda S."/>
            <person name="Waki K."/>
            <person name="Yamagata H."/>
            <person name="Yamamoto M."/>
            <person name="Yamamoto S."/>
            <person name="Yamane H."/>
            <person name="Yoshiki S."/>
            <person name="Yoshihara R."/>
            <person name="Yukawa K."/>
            <person name="Zhong H."/>
            <person name="Yano M."/>
            <person name="Yuan Q."/>
            <person name="Ouyang S."/>
            <person name="Liu J."/>
            <person name="Jones K.M."/>
            <person name="Gansberger K."/>
            <person name="Moffat K."/>
            <person name="Hill J."/>
            <person name="Bera J."/>
            <person name="Fadrosh D."/>
            <person name="Jin S."/>
            <person name="Johri S."/>
            <person name="Kim M."/>
            <person name="Overton L."/>
            <person name="Reardon M."/>
            <person name="Tsitrin T."/>
            <person name="Vuong H."/>
            <person name="Weaver B."/>
            <person name="Ciecko A."/>
            <person name="Tallon L."/>
            <person name="Jackson J."/>
            <person name="Pai G."/>
            <person name="Aken S.V."/>
            <person name="Utterback T."/>
            <person name="Reidmuller S."/>
            <person name="Feldblyum T."/>
            <person name="Hsiao J."/>
            <person name="Zismann V."/>
            <person name="Iobst S."/>
            <person name="de Vazeille A.R."/>
            <person name="Buell C.R."/>
            <person name="Ying K."/>
            <person name="Li Y."/>
            <person name="Lu T."/>
            <person name="Huang Y."/>
            <person name="Zhao Q."/>
            <person name="Feng Q."/>
            <person name="Zhang L."/>
            <person name="Zhu J."/>
            <person name="Weng Q."/>
            <person name="Mu J."/>
            <person name="Lu Y."/>
            <person name="Fan D."/>
            <person name="Liu Y."/>
            <person name="Guan J."/>
            <person name="Zhang Y."/>
            <person name="Yu S."/>
            <person name="Liu X."/>
            <person name="Zhang Y."/>
            <person name="Hong G."/>
            <person name="Han B."/>
            <person name="Choisne N."/>
            <person name="Demange N."/>
            <person name="Orjeda G."/>
            <person name="Samain S."/>
            <person name="Cattolico L."/>
            <person name="Pelletier E."/>
            <person name="Couloux A."/>
            <person name="Segurens B."/>
            <person name="Wincker P."/>
            <person name="D'Hont A."/>
            <person name="Scarpelli C."/>
            <person name="Weissenbach J."/>
            <person name="Salanoubat M."/>
            <person name="Quetier F."/>
            <person name="Yu Y."/>
            <person name="Kim H.R."/>
            <person name="Rambo T."/>
            <person name="Currie J."/>
            <person name="Collura K."/>
            <person name="Luo M."/>
            <person name="Yang T."/>
            <person name="Ammiraju J.S.S."/>
            <person name="Engler F."/>
            <person name="Soderlund C."/>
            <person name="Wing R.A."/>
            <person name="Palmer L.E."/>
            <person name="de la Bastide M."/>
            <person name="Spiegel L."/>
            <person name="Nascimento L."/>
            <person name="Zutavern T."/>
            <person name="O'Shaughnessy A."/>
            <person name="Dike S."/>
            <person name="Dedhia N."/>
            <person name="Preston R."/>
            <person name="Balija V."/>
            <person name="McCombie W.R."/>
            <person name="Chow T."/>
            <person name="Chen H."/>
            <person name="Chung M."/>
            <person name="Chen C."/>
            <person name="Shaw J."/>
            <person name="Wu H."/>
            <person name="Hsiao K."/>
            <person name="Chao Y."/>
            <person name="Chu M."/>
            <person name="Cheng C."/>
            <person name="Hour A."/>
            <person name="Lee P."/>
            <person name="Lin S."/>
            <person name="Lin Y."/>
            <person name="Liou J."/>
            <person name="Liu S."/>
            <person name="Hsing Y."/>
            <person name="Raghuvanshi S."/>
            <person name="Mohanty A."/>
            <person name="Bharti A.K."/>
            <person name="Gaur A."/>
            <person name="Gupta V."/>
            <person name="Kumar D."/>
            <person name="Ravi V."/>
            <person name="Vij S."/>
            <person name="Kapur A."/>
            <person name="Khurana P."/>
            <person name="Khurana P."/>
            <person name="Khurana J.P."/>
            <person name="Tyagi A.K."/>
            <person name="Gaikwad K."/>
            <person name="Singh A."/>
            <person name="Dalal V."/>
            <person name="Srivastava S."/>
            <person name="Dixit A."/>
            <person name="Pal A.K."/>
            <person name="Ghazi I.A."/>
            <person name="Yadav M."/>
            <person name="Pandit A."/>
            <person name="Bhargava A."/>
            <person name="Sureshbabu K."/>
            <person name="Batra K."/>
            <person name="Sharma T.R."/>
            <person name="Mohapatra T."/>
            <person name="Singh N.K."/>
            <person name="Messing J."/>
            <person name="Nelson A.B."/>
            <person name="Fuks G."/>
            <person name="Kavchok S."/>
            <person name="Keizer G."/>
            <person name="Linton E."/>
            <person name="Llaca V."/>
            <person name="Song R."/>
            <person name="Tanyolac B."/>
            <person name="Young S."/>
            <person name="Ho-Il K."/>
            <person name="Hahn J.H."/>
            <person name="Sangsakoo G."/>
            <person name="Vanavichit A."/>
            <person name="de Mattos Luiz.A.T."/>
            <person name="Zimmer P.D."/>
            <person name="Malone G."/>
            <person name="Dellagostin O."/>
            <person name="de Oliveira A.C."/>
            <person name="Bevan M."/>
            <person name="Bancroft I."/>
            <person name="Minx P."/>
            <person name="Cordum H."/>
            <person name="Wilson R."/>
            <person name="Cheng Z."/>
            <person name="Jin W."/>
            <person name="Jiang J."/>
            <person name="Leong S.A."/>
            <person name="Iwama H."/>
            <person name="Gojobori T."/>
            <person name="Itoh T."/>
            <person name="Niimura Y."/>
            <person name="Fujii Y."/>
            <person name="Habara T."/>
            <person name="Sakai H."/>
            <person name="Sato Y."/>
            <person name="Wilson G."/>
            <person name="Kumar K."/>
            <person name="McCouch S."/>
            <person name="Juretic N."/>
            <person name="Hoen D."/>
            <person name="Wright S."/>
            <person name="Bruskiewich R."/>
            <person name="Bureau T."/>
            <person name="Miyao A."/>
            <person name="Hirochika H."/>
            <person name="Nishikawa T."/>
            <person name="Kadowaki K."/>
            <person name="Sugiura M."/>
            <person name="Burr B."/>
            <person name="Sasaki T."/>
        </authorList>
    </citation>
    <scope>NUCLEOTIDE SEQUENCE [LARGE SCALE GENOMIC DNA]</scope>
    <source>
        <strain evidence="3">cv. Nipponbare</strain>
    </source>
</reference>
<accession>Q5N9V8</accession>
<gene>
    <name evidence="1" type="ORF">P0406G08.39</name>
    <name evidence="2" type="ORF">P0446B05.4</name>
</gene>
<sequence length="58" mass="6147">MKATRSIHFIKLGSEAFIRPGDAVSPLWLAGAAPATTAAVHARPGLSYRATRGCRPSR</sequence>
<proteinExistence type="predicted"/>
<reference evidence="3" key="3">
    <citation type="journal article" date="2008" name="Nucleic Acids Res.">
        <title>The rice annotation project database (RAP-DB): 2008 update.</title>
        <authorList>
            <consortium name="The rice annotation project (RAP)"/>
        </authorList>
    </citation>
    <scope>GENOME REANNOTATION</scope>
    <source>
        <strain evidence="3">cv. Nipponbare</strain>
    </source>
</reference>
<dbReference type="Proteomes" id="UP000000763">
    <property type="component" value="Chromosome 1"/>
</dbReference>
<accession>Q5N9P0</accession>
<reference evidence="1" key="1">
    <citation type="journal article" date="2002" name="Nature">
        <title>The genome sequence and structure of rice chromosome 1.</title>
        <authorList>
            <person name="Sasaki T."/>
            <person name="Matsumoto T."/>
            <person name="Yamamoto K."/>
            <person name="Sakata K."/>
            <person name="Baba T."/>
            <person name="Katayose Y."/>
            <person name="Wu J."/>
            <person name="Niimura Y."/>
            <person name="Cheng Z."/>
            <person name="Nagamura Y."/>
            <person name="Antonio B.A."/>
            <person name="Kanamori H."/>
            <person name="Hosokawa S."/>
            <person name="Masukawa M."/>
            <person name="Arikawa K."/>
            <person name="Chiden Y."/>
            <person name="Hayashi M."/>
            <person name="Okamoto M."/>
            <person name="Ando T."/>
            <person name="Aoki H."/>
            <person name="Arita K."/>
            <person name="Hamada M."/>
            <person name="Harada C."/>
            <person name="Hijishita S."/>
            <person name="Honda M."/>
            <person name="Ichikawa Y."/>
            <person name="Idonuma A."/>
            <person name="Iijima M."/>
            <person name="Ikeda M."/>
            <person name="Ikeno M."/>
            <person name="Itoh S."/>
            <person name="Itoh T."/>
            <person name="Itoh Y."/>
            <person name="Itoh Y."/>
            <person name="Iwabuchi A."/>
            <person name="Kamiya K."/>
            <person name="Karasawa W."/>
            <person name="Katagiri S."/>
            <person name="Kikuta A."/>
            <person name="Kobayashi N."/>
            <person name="Kono I."/>
            <person name="Machita K."/>
            <person name="Maehara T."/>
            <person name="Mizuno H."/>
            <person name="Mizubayashi T."/>
            <person name="Mukai Y."/>
            <person name="Nagasaki H."/>
            <person name="Nakashima M."/>
            <person name="Nakama Y."/>
            <person name="Nakamichi Y."/>
            <person name="Nakamura M."/>
            <person name="Namiki N."/>
            <person name="Negishi M."/>
            <person name="Ohta I."/>
            <person name="Ono N."/>
            <person name="Saji S."/>
            <person name="Sakai K."/>
            <person name="Shibata M."/>
            <person name="Shimokawa T."/>
            <person name="Shomura A."/>
            <person name="Song J."/>
            <person name="Takazaki Y."/>
            <person name="Terasawa K."/>
            <person name="Tsuji K."/>
            <person name="Waki K."/>
            <person name="Yamagata H."/>
            <person name="Yamane H."/>
            <person name="Yoshiki S."/>
            <person name="Yoshihara R."/>
            <person name="Yukawa K."/>
            <person name="Zhong H."/>
            <person name="Iwama H."/>
            <person name="Endo T."/>
            <person name="Ito H."/>
            <person name="Hahn J.H."/>
            <person name="Kim H.I."/>
            <person name="Eun M.Y."/>
            <person name="Yano M."/>
            <person name="Jiang J."/>
            <person name="Gojobori T."/>
        </authorList>
    </citation>
    <scope>NUCLEOTIDE SEQUENCE</scope>
</reference>
<dbReference type="AlphaFoldDB" id="Q5N9P0"/>
<protein>
    <submittedName>
        <fullName evidence="1">Uncharacterized protein</fullName>
    </submittedName>
</protein>
<organism evidence="1">
    <name type="scientific">Oryza sativa subsp. japonica</name>
    <name type="common">Rice</name>
    <dbReference type="NCBI Taxonomy" id="39947"/>
    <lineage>
        <taxon>Eukaryota</taxon>
        <taxon>Viridiplantae</taxon>
        <taxon>Streptophyta</taxon>
        <taxon>Embryophyta</taxon>
        <taxon>Tracheophyta</taxon>
        <taxon>Spermatophyta</taxon>
        <taxon>Magnoliopsida</taxon>
        <taxon>Liliopsida</taxon>
        <taxon>Poales</taxon>
        <taxon>Poaceae</taxon>
        <taxon>BOP clade</taxon>
        <taxon>Oryzoideae</taxon>
        <taxon>Oryzeae</taxon>
        <taxon>Oryzinae</taxon>
        <taxon>Oryza</taxon>
        <taxon>Oryza sativa</taxon>
    </lineage>
</organism>
<evidence type="ECO:0000313" key="2">
    <source>
        <dbReference type="EMBL" id="BAD81817.1"/>
    </source>
</evidence>
<dbReference type="EMBL" id="AP003251">
    <property type="protein sequence ID" value="BAD81817.1"/>
    <property type="molecule type" value="Genomic_DNA"/>
</dbReference>
<evidence type="ECO:0000313" key="3">
    <source>
        <dbReference type="Proteomes" id="UP000000763"/>
    </source>
</evidence>
<dbReference type="Proteomes" id="UP000817658">
    <property type="component" value="Chromosome 1"/>
</dbReference>
<dbReference type="EMBL" id="AP003240">
    <property type="protein sequence ID" value="BAD81748.1"/>
    <property type="molecule type" value="Genomic_DNA"/>
</dbReference>